<keyword evidence="2" id="KW-1185">Reference proteome</keyword>
<dbReference type="STRING" id="2711.A0A067DDK6"/>
<gene>
    <name evidence="1" type="ORF">CISIN_1g041564mg</name>
</gene>
<dbReference type="Proteomes" id="UP000027120">
    <property type="component" value="Unassembled WGS sequence"/>
</dbReference>
<protein>
    <submittedName>
        <fullName evidence="1">Uncharacterized protein</fullName>
    </submittedName>
</protein>
<accession>A0A067DDK6</accession>
<evidence type="ECO:0000313" key="2">
    <source>
        <dbReference type="Proteomes" id="UP000027120"/>
    </source>
</evidence>
<reference evidence="1 2" key="1">
    <citation type="submission" date="2014-04" db="EMBL/GenBank/DDBJ databases">
        <authorList>
            <consortium name="International Citrus Genome Consortium"/>
            <person name="Gmitter F."/>
            <person name="Chen C."/>
            <person name="Farmerie W."/>
            <person name="Harkins T."/>
            <person name="Desany B."/>
            <person name="Mohiuddin M."/>
            <person name="Kodira C."/>
            <person name="Borodovsky M."/>
            <person name="Lomsadze A."/>
            <person name="Burns P."/>
            <person name="Jenkins J."/>
            <person name="Prochnik S."/>
            <person name="Shu S."/>
            <person name="Chapman J."/>
            <person name="Pitluck S."/>
            <person name="Schmutz J."/>
            <person name="Rokhsar D."/>
        </authorList>
    </citation>
    <scope>NUCLEOTIDE SEQUENCE</scope>
</reference>
<organism evidence="1 2">
    <name type="scientific">Citrus sinensis</name>
    <name type="common">Sweet orange</name>
    <name type="synonym">Citrus aurantium var. sinensis</name>
    <dbReference type="NCBI Taxonomy" id="2711"/>
    <lineage>
        <taxon>Eukaryota</taxon>
        <taxon>Viridiplantae</taxon>
        <taxon>Streptophyta</taxon>
        <taxon>Embryophyta</taxon>
        <taxon>Tracheophyta</taxon>
        <taxon>Spermatophyta</taxon>
        <taxon>Magnoliopsida</taxon>
        <taxon>eudicotyledons</taxon>
        <taxon>Gunneridae</taxon>
        <taxon>Pentapetalae</taxon>
        <taxon>rosids</taxon>
        <taxon>malvids</taxon>
        <taxon>Sapindales</taxon>
        <taxon>Rutaceae</taxon>
        <taxon>Aurantioideae</taxon>
        <taxon>Citrus</taxon>
    </lineage>
</organism>
<name>A0A067DDK6_CITSI</name>
<evidence type="ECO:0000313" key="1">
    <source>
        <dbReference type="EMBL" id="KDO36676.1"/>
    </source>
</evidence>
<dbReference type="AlphaFoldDB" id="A0A067DDK6"/>
<dbReference type="EMBL" id="KK793453">
    <property type="protein sequence ID" value="KDO36676.1"/>
    <property type="molecule type" value="Genomic_DNA"/>
</dbReference>
<proteinExistence type="predicted"/>
<sequence length="151" mass="16917">MMIKPQLWATATKTSSSRLNNRLKNQIIGSQTKKLSFLKKLYRLILPPSRFTCGFEAIQAMLDAGLFPDLSLIFSRRDEQVADTMLLCKAEAGGMHMRQSSNVEVPNGSDHDYDSVVPLDPSKNSLNNECGIIYLSLILAEIFYDRVACEV</sequence>